<sequence>APAELNHQRSEPFLQIEGEEQTVSFNSSTSVKSEMVGASNELSLSVPVHAAASVTTAPADVDVVELNQI</sequence>
<accession>A0A1R3L020</accession>
<evidence type="ECO:0000313" key="2">
    <source>
        <dbReference type="Proteomes" id="UP000187203"/>
    </source>
</evidence>
<gene>
    <name evidence="1" type="ORF">COLO4_02917</name>
</gene>
<dbReference type="AlphaFoldDB" id="A0A1R3L020"/>
<organism evidence="1 2">
    <name type="scientific">Corchorus olitorius</name>
    <dbReference type="NCBI Taxonomy" id="93759"/>
    <lineage>
        <taxon>Eukaryota</taxon>
        <taxon>Viridiplantae</taxon>
        <taxon>Streptophyta</taxon>
        <taxon>Embryophyta</taxon>
        <taxon>Tracheophyta</taxon>
        <taxon>Spermatophyta</taxon>
        <taxon>Magnoliopsida</taxon>
        <taxon>eudicotyledons</taxon>
        <taxon>Gunneridae</taxon>
        <taxon>Pentapetalae</taxon>
        <taxon>rosids</taxon>
        <taxon>malvids</taxon>
        <taxon>Malvales</taxon>
        <taxon>Malvaceae</taxon>
        <taxon>Grewioideae</taxon>
        <taxon>Apeibeae</taxon>
        <taxon>Corchorus</taxon>
    </lineage>
</organism>
<dbReference type="EMBL" id="AWUE01008397">
    <property type="protein sequence ID" value="OMP12650.1"/>
    <property type="molecule type" value="Genomic_DNA"/>
</dbReference>
<protein>
    <submittedName>
        <fullName evidence="1">WRKY transcription factor 20-like protein</fullName>
    </submittedName>
</protein>
<keyword evidence="2" id="KW-1185">Reference proteome</keyword>
<feature type="non-terminal residue" evidence="1">
    <location>
        <position position="69"/>
    </location>
</feature>
<proteinExistence type="predicted"/>
<name>A0A1R3L020_9ROSI</name>
<evidence type="ECO:0000313" key="1">
    <source>
        <dbReference type="EMBL" id="OMP12650.1"/>
    </source>
</evidence>
<reference evidence="2" key="1">
    <citation type="submission" date="2013-09" db="EMBL/GenBank/DDBJ databases">
        <title>Corchorus olitorius genome sequencing.</title>
        <authorList>
            <person name="Alam M."/>
            <person name="Haque M.S."/>
            <person name="Islam M.S."/>
            <person name="Emdad E.M."/>
            <person name="Islam M.M."/>
            <person name="Ahmed B."/>
            <person name="Halim A."/>
            <person name="Hossen Q.M.M."/>
            <person name="Hossain M.Z."/>
            <person name="Ahmed R."/>
            <person name="Khan M.M."/>
            <person name="Islam R."/>
            <person name="Rashid M.M."/>
            <person name="Khan S.A."/>
            <person name="Rahman M.S."/>
            <person name="Alam M."/>
            <person name="Yahiya A.S."/>
            <person name="Khan M.S."/>
            <person name="Azam M.S."/>
            <person name="Haque T."/>
            <person name="Lashkar M.Z.H."/>
            <person name="Akhand A.I."/>
            <person name="Morshed G."/>
            <person name="Roy S."/>
            <person name="Uddin K.S."/>
            <person name="Rabeya T."/>
            <person name="Hossain A.S."/>
            <person name="Chowdhury A."/>
            <person name="Snigdha A.R."/>
            <person name="Mortoza M.S."/>
            <person name="Matin S.A."/>
            <person name="Hoque S.M.E."/>
            <person name="Islam M.K."/>
            <person name="Roy D.K."/>
            <person name="Haider R."/>
            <person name="Moosa M.M."/>
            <person name="Elias S.M."/>
            <person name="Hasan A.M."/>
            <person name="Jahan S."/>
            <person name="Shafiuddin M."/>
            <person name="Mahmood N."/>
            <person name="Shommy N.S."/>
        </authorList>
    </citation>
    <scope>NUCLEOTIDE SEQUENCE [LARGE SCALE GENOMIC DNA]</scope>
    <source>
        <strain evidence="2">cv. O-4</strain>
    </source>
</reference>
<comment type="caution">
    <text evidence="1">The sequence shown here is derived from an EMBL/GenBank/DDBJ whole genome shotgun (WGS) entry which is preliminary data.</text>
</comment>
<dbReference type="Proteomes" id="UP000187203">
    <property type="component" value="Unassembled WGS sequence"/>
</dbReference>
<dbReference type="OrthoDB" id="1918969at2759"/>
<feature type="non-terminal residue" evidence="1">
    <location>
        <position position="1"/>
    </location>
</feature>